<dbReference type="SUPFAM" id="SSF54427">
    <property type="entry name" value="NTF2-like"/>
    <property type="match status" value="1"/>
</dbReference>
<dbReference type="Gene3D" id="3.10.450.50">
    <property type="match status" value="1"/>
</dbReference>
<keyword evidence="4" id="KW-1185">Reference proteome</keyword>
<keyword evidence="1" id="KW-0732">Signal</keyword>
<dbReference type="InterPro" id="IPR032710">
    <property type="entry name" value="NTF2-like_dom_sf"/>
</dbReference>
<comment type="caution">
    <text evidence="3">The sequence shown here is derived from an EMBL/GenBank/DDBJ whole genome shotgun (WGS) entry which is preliminary data.</text>
</comment>
<gene>
    <name evidence="3" type="ORF">J2W48_002068</name>
</gene>
<evidence type="ECO:0000256" key="1">
    <source>
        <dbReference type="SAM" id="SignalP"/>
    </source>
</evidence>
<dbReference type="Proteomes" id="UP001269081">
    <property type="component" value="Unassembled WGS sequence"/>
</dbReference>
<proteinExistence type="predicted"/>
<dbReference type="Pfam" id="PF00144">
    <property type="entry name" value="Beta-lactamase"/>
    <property type="match status" value="1"/>
</dbReference>
<dbReference type="PANTHER" id="PTHR46825:SF9">
    <property type="entry name" value="BETA-LACTAMASE-RELATED DOMAIN-CONTAINING PROTEIN"/>
    <property type="match status" value="1"/>
</dbReference>
<dbReference type="RefSeq" id="WP_310280888.1">
    <property type="nucleotide sequence ID" value="NZ_JAVDWQ010000006.1"/>
</dbReference>
<feature type="chain" id="PRO_5047454525" evidence="1">
    <location>
        <begin position="22"/>
        <end position="486"/>
    </location>
</feature>
<dbReference type="EMBL" id="JAVDWQ010000006">
    <property type="protein sequence ID" value="MDR7210128.1"/>
    <property type="molecule type" value="Genomic_DNA"/>
</dbReference>
<dbReference type="SUPFAM" id="SSF56601">
    <property type="entry name" value="beta-lactamase/transpeptidase-like"/>
    <property type="match status" value="1"/>
</dbReference>
<name>A0ABU1Y7A8_9FLAO</name>
<dbReference type="InterPro" id="IPR001466">
    <property type="entry name" value="Beta-lactam-related"/>
</dbReference>
<reference evidence="3 4" key="1">
    <citation type="submission" date="2023-07" db="EMBL/GenBank/DDBJ databases">
        <title>Sorghum-associated microbial communities from plants grown in Nebraska, USA.</title>
        <authorList>
            <person name="Schachtman D."/>
        </authorList>
    </citation>
    <scope>NUCLEOTIDE SEQUENCE [LARGE SCALE GENOMIC DNA]</scope>
    <source>
        <strain evidence="3 4">4129</strain>
    </source>
</reference>
<feature type="signal peptide" evidence="1">
    <location>
        <begin position="1"/>
        <end position="21"/>
    </location>
</feature>
<dbReference type="PANTHER" id="PTHR46825">
    <property type="entry name" value="D-ALANYL-D-ALANINE-CARBOXYPEPTIDASE/ENDOPEPTIDASE AMPH"/>
    <property type="match status" value="1"/>
</dbReference>
<protein>
    <submittedName>
        <fullName evidence="3">CubicO group peptidase (Beta-lactamase class C family)</fullName>
    </submittedName>
</protein>
<dbReference type="Gene3D" id="3.40.710.10">
    <property type="entry name" value="DD-peptidase/beta-lactamase superfamily"/>
    <property type="match status" value="1"/>
</dbReference>
<dbReference type="InterPro" id="IPR012338">
    <property type="entry name" value="Beta-lactam/transpept-like"/>
</dbReference>
<evidence type="ECO:0000313" key="3">
    <source>
        <dbReference type="EMBL" id="MDR7210128.1"/>
    </source>
</evidence>
<feature type="domain" description="Beta-lactamase-related" evidence="2">
    <location>
        <begin position="173"/>
        <end position="464"/>
    </location>
</feature>
<accession>A0ABU1Y7A8</accession>
<evidence type="ECO:0000313" key="4">
    <source>
        <dbReference type="Proteomes" id="UP001269081"/>
    </source>
</evidence>
<sequence length="486" mass="56707">MTKQIFFSVAFLALSIFSVKAQTDKNSDLFIELKKQDSIFFERGFNKCDLDYLESRITEDLKFYHDQSGFQDKNAFFENTQKFICSDSEKKPIRKVDTNSLEVFPLYNNGELYGAIQKGIHHFYLRENGKEDLWTSTAKFTHIWILDNEIWKLSEVLSYDHQDSFVENSTNDIEKLLNDNNVPTLGIGIIENGKLTKVDVYGTLDKQTTAPYNTIFKVASLTKPIVALTSLKLIDNGLLELDEPLYKYWIDPDIKNDKRYKKLTPRLILTHQTGFPNWRYMNEESKLTFQFDPGTKFQYSGEGFEYMRKAIENKLGKSIEELAKELLFNPLKMSDTHFWWDSEMDETRYAQNFNKNEEKIETVKYYEASAAANLLTTVVDYGKFLEYIINGAGLSENLYQEMIKHQIKLKENDFFGLGWEILTDFSNDEFALLHTGKDPGVSTLAIWFPKSKNGYLIFLNGDNVDKIYEELLTKRLYLGNELWNKR</sequence>
<dbReference type="InterPro" id="IPR050491">
    <property type="entry name" value="AmpC-like"/>
</dbReference>
<evidence type="ECO:0000259" key="2">
    <source>
        <dbReference type="Pfam" id="PF00144"/>
    </source>
</evidence>
<organism evidence="3 4">
    <name type="scientific">Flavobacterium piscis</name>
    <dbReference type="NCBI Taxonomy" id="1114874"/>
    <lineage>
        <taxon>Bacteria</taxon>
        <taxon>Pseudomonadati</taxon>
        <taxon>Bacteroidota</taxon>
        <taxon>Flavobacteriia</taxon>
        <taxon>Flavobacteriales</taxon>
        <taxon>Flavobacteriaceae</taxon>
        <taxon>Flavobacterium</taxon>
    </lineage>
</organism>